<feature type="region of interest" description="Disordered" evidence="3">
    <location>
        <begin position="1"/>
        <end position="22"/>
    </location>
</feature>
<gene>
    <name evidence="5" type="ORF">GOHSU_08_00160</name>
</gene>
<sequence>MSSESQRVTAARTAHDDAVRRERRARIEAAPRLRRQARRRRAGIRLAALAAAVVAVLFALAAVVGAVGRSSDQDELDRLAQARVAAIEAISVMLSADPDDADAYVDRVIAVSAGDQRERLTRARPELRAAIAELGAVSTGRVISAGVQPGAGEEVPVLVVAQASAPELVGGGPGTNRVAVRVLMTRPDQRWLVDRTERVG</sequence>
<protein>
    <submittedName>
        <fullName evidence="5">Uncharacterized protein</fullName>
    </submittedName>
</protein>
<dbReference type="EMBL" id="BANT01000008">
    <property type="protein sequence ID" value="GAC56488.1"/>
    <property type="molecule type" value="Genomic_DNA"/>
</dbReference>
<dbReference type="GO" id="GO:0016020">
    <property type="term" value="C:membrane"/>
    <property type="evidence" value="ECO:0007669"/>
    <property type="project" value="UniProtKB-SubCell"/>
</dbReference>
<proteinExistence type="predicted"/>
<reference evidence="5 6" key="1">
    <citation type="submission" date="2012-12" db="EMBL/GenBank/DDBJ databases">
        <title>Whole genome shotgun sequence of Gordonia hirsuta NBRC 16056.</title>
        <authorList>
            <person name="Isaki-Nakamura S."/>
            <person name="Hosoyama A."/>
            <person name="Tsuchikane K."/>
            <person name="Katsumata H."/>
            <person name="Baba S."/>
            <person name="Yamazaki S."/>
            <person name="Fujita N."/>
        </authorList>
    </citation>
    <scope>NUCLEOTIDE SEQUENCE [LARGE SCALE GENOMIC DNA]</scope>
    <source>
        <strain evidence="5 6">NBRC 16056</strain>
    </source>
</reference>
<organism evidence="5 6">
    <name type="scientific">Gordonia hirsuta DSM 44140 = NBRC 16056</name>
    <dbReference type="NCBI Taxonomy" id="1121927"/>
    <lineage>
        <taxon>Bacteria</taxon>
        <taxon>Bacillati</taxon>
        <taxon>Actinomycetota</taxon>
        <taxon>Actinomycetes</taxon>
        <taxon>Mycobacteriales</taxon>
        <taxon>Gordoniaceae</taxon>
        <taxon>Gordonia</taxon>
    </lineage>
</organism>
<comment type="subcellular location">
    <subcellularLocation>
        <location evidence="1">Membrane</location>
    </subcellularLocation>
</comment>
<feature type="compositionally biased region" description="Basic and acidic residues" evidence="3">
    <location>
        <begin position="13"/>
        <end position="22"/>
    </location>
</feature>
<dbReference type="PANTHER" id="PTHR37042:SF4">
    <property type="entry name" value="OUTER MEMBRANE PROTEIN RV1973"/>
    <property type="match status" value="1"/>
</dbReference>
<keyword evidence="4" id="KW-0812">Transmembrane</keyword>
<evidence type="ECO:0000256" key="1">
    <source>
        <dbReference type="ARBA" id="ARBA00004370"/>
    </source>
</evidence>
<comment type="caution">
    <text evidence="5">The sequence shown here is derived from an EMBL/GenBank/DDBJ whole genome shotgun (WGS) entry which is preliminary data.</text>
</comment>
<evidence type="ECO:0000313" key="6">
    <source>
        <dbReference type="Proteomes" id="UP000053405"/>
    </source>
</evidence>
<dbReference type="STRING" id="1121927.GOHSU_08_00160"/>
<dbReference type="eggNOG" id="ENOG5033U8H">
    <property type="taxonomic scope" value="Bacteria"/>
</dbReference>
<name>L7L8Z9_9ACTN</name>
<keyword evidence="4" id="KW-1133">Transmembrane helix</keyword>
<evidence type="ECO:0000256" key="2">
    <source>
        <dbReference type="ARBA" id="ARBA00023136"/>
    </source>
</evidence>
<feature type="transmembrane region" description="Helical" evidence="4">
    <location>
        <begin position="42"/>
        <end position="68"/>
    </location>
</feature>
<keyword evidence="6" id="KW-1185">Reference proteome</keyword>
<dbReference type="AlphaFoldDB" id="L7L8Z9"/>
<accession>L7L8Z9</accession>
<dbReference type="PANTHER" id="PTHR37042">
    <property type="entry name" value="OUTER MEMBRANE PROTEIN RV1973"/>
    <property type="match status" value="1"/>
</dbReference>
<dbReference type="Proteomes" id="UP000053405">
    <property type="component" value="Unassembled WGS sequence"/>
</dbReference>
<evidence type="ECO:0000256" key="3">
    <source>
        <dbReference type="SAM" id="MobiDB-lite"/>
    </source>
</evidence>
<evidence type="ECO:0000313" key="5">
    <source>
        <dbReference type="EMBL" id="GAC56488.1"/>
    </source>
</evidence>
<evidence type="ECO:0000256" key="4">
    <source>
        <dbReference type="SAM" id="Phobius"/>
    </source>
</evidence>
<keyword evidence="2 4" id="KW-0472">Membrane</keyword>